<dbReference type="RefSeq" id="WP_068262909.1">
    <property type="nucleotide sequence ID" value="NZ_LWSK01000040.1"/>
</dbReference>
<evidence type="ECO:0000313" key="2">
    <source>
        <dbReference type="EMBL" id="KAA1259833.1"/>
    </source>
</evidence>
<proteinExistence type="predicted"/>
<organism evidence="2 3">
    <name type="scientific">Rubripirellula obstinata</name>
    <dbReference type="NCBI Taxonomy" id="406547"/>
    <lineage>
        <taxon>Bacteria</taxon>
        <taxon>Pseudomonadati</taxon>
        <taxon>Planctomycetota</taxon>
        <taxon>Planctomycetia</taxon>
        <taxon>Pirellulales</taxon>
        <taxon>Pirellulaceae</taxon>
        <taxon>Rubripirellula</taxon>
    </lineage>
</organism>
<dbReference type="AlphaFoldDB" id="A0A5B1CKA3"/>
<sequence length="606" mass="67337">MNDLSTSGSEETVTQDGAIGRKRDLGFAIAVLLFAAMIAGVLFYGNWWRKEHLDEAYETRLQKSLQSYQQVVASKNPDRDQVYLLGAEIDVVMRRIADQMNEPEVVWRNFQFLRQHAHRLNSLFSSTPNWNDPTLLSVRLGEIKRRIDGYQGRSDKYLAEVVKSDSTFGSFAKLQQIEDSVVRSGWDQNSLDDLLTQASVVLVDCLARSAQEQEGQPESSQLQPIELQPTELQPAAIQPFGGDSEENTLSDEDVFLRGMAIATWLIGHQDQPEKLAELETLLKDQSGSSAESETLLRLTDSRTEALLAISKLMVSVADDSDERSIQDALKRFDRSYRYNAKDTDGILGQAMAIRFQAATADWPSIVDTIGELSETETVGKQEVAFLRRDSSYAILQLLKSESWLDRIKTQFQIEKGLETAVNLSRYSTDSFEMLMAIGVARGMAAKNALKLDDFPPIDDRVVEAAKASPSSIIAMTTEAISAGIKRDDVQLNDVVASEAMLNVGLIDMLASIATWRLFAEPEPDPAEVKLWMMLMESITLDPEKIRQQKGGSALLALAGWQSQAGDQDSATKTLEAAEPLVGDTQLFIQIEDLINRLEKKTLGKAE</sequence>
<name>A0A5B1CKA3_9BACT</name>
<dbReference type="EMBL" id="VRLW01000001">
    <property type="protein sequence ID" value="KAA1259833.1"/>
    <property type="molecule type" value="Genomic_DNA"/>
</dbReference>
<keyword evidence="3" id="KW-1185">Reference proteome</keyword>
<dbReference type="Proteomes" id="UP000322699">
    <property type="component" value="Unassembled WGS sequence"/>
</dbReference>
<protein>
    <submittedName>
        <fullName evidence="2">Uncharacterized protein</fullName>
    </submittedName>
</protein>
<keyword evidence="1" id="KW-0472">Membrane</keyword>
<reference evidence="2 3" key="1">
    <citation type="submission" date="2019-08" db="EMBL/GenBank/DDBJ databases">
        <title>Deep-cultivation of Planctomycetes and their phenomic and genomic characterization uncovers novel biology.</title>
        <authorList>
            <person name="Wiegand S."/>
            <person name="Jogler M."/>
            <person name="Boedeker C."/>
            <person name="Pinto D."/>
            <person name="Vollmers J."/>
            <person name="Rivas-Marin E."/>
            <person name="Kohn T."/>
            <person name="Peeters S.H."/>
            <person name="Heuer A."/>
            <person name="Rast P."/>
            <person name="Oberbeckmann S."/>
            <person name="Bunk B."/>
            <person name="Jeske O."/>
            <person name="Meyerdierks A."/>
            <person name="Storesund J.E."/>
            <person name="Kallscheuer N."/>
            <person name="Luecker S."/>
            <person name="Lage O.M."/>
            <person name="Pohl T."/>
            <person name="Merkel B.J."/>
            <person name="Hornburger P."/>
            <person name="Mueller R.-W."/>
            <person name="Bruemmer F."/>
            <person name="Labrenz M."/>
            <person name="Spormann A.M."/>
            <person name="Op Den Camp H."/>
            <person name="Overmann J."/>
            <person name="Amann R."/>
            <person name="Jetten M.S.M."/>
            <person name="Mascher T."/>
            <person name="Medema M.H."/>
            <person name="Devos D.P."/>
            <person name="Kaster A.-K."/>
            <person name="Ovreas L."/>
            <person name="Rohde M."/>
            <person name="Galperin M.Y."/>
            <person name="Jogler C."/>
        </authorList>
    </citation>
    <scope>NUCLEOTIDE SEQUENCE [LARGE SCALE GENOMIC DNA]</scope>
    <source>
        <strain evidence="2 3">LF1</strain>
    </source>
</reference>
<dbReference type="OrthoDB" id="245377at2"/>
<keyword evidence="1" id="KW-1133">Transmembrane helix</keyword>
<evidence type="ECO:0000313" key="3">
    <source>
        <dbReference type="Proteomes" id="UP000322699"/>
    </source>
</evidence>
<keyword evidence="1" id="KW-0812">Transmembrane</keyword>
<accession>A0A5B1CKA3</accession>
<evidence type="ECO:0000256" key="1">
    <source>
        <dbReference type="SAM" id="Phobius"/>
    </source>
</evidence>
<comment type="caution">
    <text evidence="2">The sequence shown here is derived from an EMBL/GenBank/DDBJ whole genome shotgun (WGS) entry which is preliminary data.</text>
</comment>
<feature type="transmembrane region" description="Helical" evidence="1">
    <location>
        <begin position="25"/>
        <end position="48"/>
    </location>
</feature>
<gene>
    <name evidence="2" type="ORF">LF1_23700</name>
</gene>